<accession>A0A1A8TSR2</accession>
<evidence type="ECO:0000313" key="1">
    <source>
        <dbReference type="EMBL" id="SBS36348.1"/>
    </source>
</evidence>
<protein>
    <submittedName>
        <fullName evidence="1">Uncharacterized protein</fullName>
    </submittedName>
</protein>
<keyword evidence="2" id="KW-1185">Reference proteome</keyword>
<dbReference type="RefSeq" id="WP_067019185.1">
    <property type="nucleotide sequence ID" value="NZ_FLOB01000012.1"/>
</dbReference>
<evidence type="ECO:0000313" key="2">
    <source>
        <dbReference type="Proteomes" id="UP000092544"/>
    </source>
</evidence>
<name>A0A1A8TSR2_9GAMM</name>
<dbReference type="OrthoDB" id="8906365at2"/>
<dbReference type="EMBL" id="FLOB01000012">
    <property type="protein sequence ID" value="SBS36348.1"/>
    <property type="molecule type" value="Genomic_DNA"/>
</dbReference>
<sequence>MEFVAHPKDLPLEITLIEDQPFPVTTEEKLGFVGITCLASQYYECGRSVRVTLEEIDPNFCVTGRIVWCDREVGEYRVAIEFPIKDECYCVRMVEQLSQIEHYRRQAKTQGRRLNYNEAAAEWIQKFAASFPSFTA</sequence>
<reference evidence="1 2" key="1">
    <citation type="submission" date="2016-06" db="EMBL/GenBank/DDBJ databases">
        <authorList>
            <person name="Kjaerup R.B."/>
            <person name="Dalgaard T.S."/>
            <person name="Juul-Madsen H.R."/>
        </authorList>
    </citation>
    <scope>NUCLEOTIDE SEQUENCE [LARGE SCALE GENOMIC DNA]</scope>
    <source>
        <strain evidence="1 2">CECT 8886</strain>
    </source>
</reference>
<dbReference type="STRING" id="1792290.MSP8886_03665"/>
<proteinExistence type="predicted"/>
<gene>
    <name evidence="1" type="ORF">MSP8886_03665</name>
</gene>
<organism evidence="1 2">
    <name type="scientific">Marinomonas spartinae</name>
    <dbReference type="NCBI Taxonomy" id="1792290"/>
    <lineage>
        <taxon>Bacteria</taxon>
        <taxon>Pseudomonadati</taxon>
        <taxon>Pseudomonadota</taxon>
        <taxon>Gammaproteobacteria</taxon>
        <taxon>Oceanospirillales</taxon>
        <taxon>Oceanospirillaceae</taxon>
        <taxon>Marinomonas</taxon>
    </lineage>
</organism>
<dbReference type="AlphaFoldDB" id="A0A1A8TSR2"/>
<dbReference type="Proteomes" id="UP000092544">
    <property type="component" value="Unassembled WGS sequence"/>
</dbReference>